<feature type="transmembrane region" description="Helical" evidence="1">
    <location>
        <begin position="15"/>
        <end position="34"/>
    </location>
</feature>
<reference evidence="2" key="1">
    <citation type="submission" date="2017-05" db="EMBL/GenBank/DDBJ databases">
        <authorList>
            <person name="Song R."/>
            <person name="Chenine A.L."/>
            <person name="Ruprecht R.M."/>
        </authorList>
    </citation>
    <scope>NUCLEOTIDE SEQUENCE</scope>
    <source>
        <strain evidence="2">ORNL</strain>
    </source>
</reference>
<evidence type="ECO:0000313" key="3">
    <source>
        <dbReference type="Proteomes" id="UP000239867"/>
    </source>
</evidence>
<proteinExistence type="predicted"/>
<evidence type="ECO:0008006" key="4">
    <source>
        <dbReference type="Google" id="ProtNLM"/>
    </source>
</evidence>
<keyword evidence="1" id="KW-0472">Membrane</keyword>
<feature type="transmembrane region" description="Helical" evidence="1">
    <location>
        <begin position="114"/>
        <end position="133"/>
    </location>
</feature>
<feature type="transmembrane region" description="Helical" evidence="1">
    <location>
        <begin position="46"/>
        <end position="69"/>
    </location>
</feature>
<dbReference type="EMBL" id="CP021255">
    <property type="protein sequence ID" value="AVD71120.1"/>
    <property type="molecule type" value="Genomic_DNA"/>
</dbReference>
<dbReference type="InterPro" id="IPR045723">
    <property type="entry name" value="DUF6077"/>
</dbReference>
<feature type="transmembrane region" description="Helical" evidence="1">
    <location>
        <begin position="209"/>
        <end position="230"/>
    </location>
</feature>
<feature type="transmembrane region" description="Helical" evidence="1">
    <location>
        <begin position="75"/>
        <end position="94"/>
    </location>
</feature>
<sequence>MDMMLRIGELVLKCMLIVSLFFIIPYIVGCLPVIRWKWQKPGVASAIVFGTVLLWGIFLLIALPCTLWWGKFKGLLVLVAMAWGLCAAASLMLLKQELLAPLRALVQRMRQPALLPIMVLACMLVMTAVPVFLEHQDADDATYVALVTGVVQTDTLYGHSPYTGASLDQDGARRPWRVGWQRILAPFPLLVACYAKMSGLHPAIMSHTVLPGVLIPLAFMVYSLLARTFFPDPEDHWIFLLIMCTALAFGGFSAWSTGSFLLLRIWQGKALLAAIFLPLLFLLLVQEQAQGLRGEHWCALTAVTMAAVMTTIMTSVFVPLLLAAFCLWQIWRTRRFGQSLILALAGSPAMAQGIAYHILK</sequence>
<feature type="transmembrane region" description="Helical" evidence="1">
    <location>
        <begin position="340"/>
        <end position="359"/>
    </location>
</feature>
<keyword evidence="1" id="KW-1133">Transmembrane helix</keyword>
<name>A0A2L1GN50_9BACT</name>
<evidence type="ECO:0000256" key="1">
    <source>
        <dbReference type="SAM" id="Phobius"/>
    </source>
</evidence>
<feature type="transmembrane region" description="Helical" evidence="1">
    <location>
        <begin position="270"/>
        <end position="286"/>
    </location>
</feature>
<feature type="transmembrane region" description="Helical" evidence="1">
    <location>
        <begin position="306"/>
        <end position="328"/>
    </location>
</feature>
<accession>A0A2L1GN50</accession>
<dbReference type="Proteomes" id="UP000239867">
    <property type="component" value="Chromosome"/>
</dbReference>
<keyword evidence="1" id="KW-0812">Transmembrane</keyword>
<reference evidence="2" key="2">
    <citation type="journal article" date="2018" name="MBio">
        <title>Insights into the evolution of host association through the isolation and characterization of a novel human periodontal pathobiont, Desulfobulbus oralis.</title>
        <authorList>
            <person name="Cross K.L."/>
            <person name="Chirania P."/>
            <person name="Xiong W."/>
            <person name="Beall C.J."/>
            <person name="Elkins J.G."/>
            <person name="Giannone R.J."/>
            <person name="Griffen A.L."/>
            <person name="Guss A.M."/>
            <person name="Hettich R.L."/>
            <person name="Joshi S.S."/>
            <person name="Mokrzan E.M."/>
            <person name="Martin R.K."/>
            <person name="Zhulin I.B."/>
            <person name="Leys E.J."/>
            <person name="Podar M."/>
        </authorList>
    </citation>
    <scope>NUCLEOTIDE SEQUENCE [LARGE SCALE GENOMIC DNA]</scope>
    <source>
        <strain evidence="2">ORNL</strain>
    </source>
</reference>
<feature type="transmembrane region" description="Helical" evidence="1">
    <location>
        <begin position="236"/>
        <end position="263"/>
    </location>
</feature>
<dbReference type="KEGG" id="deo:CAY53_06170"/>
<dbReference type="AlphaFoldDB" id="A0A2L1GN50"/>
<organism evidence="2 3">
    <name type="scientific">Desulfobulbus oralis</name>
    <dbReference type="NCBI Taxonomy" id="1986146"/>
    <lineage>
        <taxon>Bacteria</taxon>
        <taxon>Pseudomonadati</taxon>
        <taxon>Thermodesulfobacteriota</taxon>
        <taxon>Desulfobulbia</taxon>
        <taxon>Desulfobulbales</taxon>
        <taxon>Desulfobulbaceae</taxon>
        <taxon>Desulfobulbus</taxon>
    </lineage>
</organism>
<evidence type="ECO:0000313" key="2">
    <source>
        <dbReference type="EMBL" id="AVD71120.1"/>
    </source>
</evidence>
<gene>
    <name evidence="2" type="ORF">CAY53_06170</name>
</gene>
<dbReference type="Pfam" id="PF19554">
    <property type="entry name" value="DUF6077"/>
    <property type="match status" value="1"/>
</dbReference>
<keyword evidence="3" id="KW-1185">Reference proteome</keyword>
<protein>
    <recommendedName>
        <fullName evidence="4">Glycosyltransferase RgtA/B/C/D-like domain-containing protein</fullName>
    </recommendedName>
</protein>